<dbReference type="EMBL" id="FQWX01000016">
    <property type="protein sequence ID" value="SHH05016.1"/>
    <property type="molecule type" value="Genomic_DNA"/>
</dbReference>
<name>A0A1M5PTX4_9FIRM</name>
<evidence type="ECO:0000256" key="1">
    <source>
        <dbReference type="SAM" id="Phobius"/>
    </source>
</evidence>
<keyword evidence="4" id="KW-1185">Reference proteome</keyword>
<feature type="transmembrane region" description="Helical" evidence="1">
    <location>
        <begin position="327"/>
        <end position="345"/>
    </location>
</feature>
<dbReference type="STRING" id="1121321.SAMN04488530_1169"/>
<evidence type="ECO:0000313" key="4">
    <source>
        <dbReference type="Proteomes" id="UP000243255"/>
    </source>
</evidence>
<feature type="signal peptide" evidence="2">
    <location>
        <begin position="1"/>
        <end position="25"/>
    </location>
</feature>
<reference evidence="4" key="1">
    <citation type="submission" date="2016-11" db="EMBL/GenBank/DDBJ databases">
        <authorList>
            <person name="Varghese N."/>
            <person name="Submissions S."/>
        </authorList>
    </citation>
    <scope>NUCLEOTIDE SEQUENCE [LARGE SCALE GENOMIC DNA]</scope>
    <source>
        <strain evidence="4">DSM 2635</strain>
    </source>
</reference>
<organism evidence="3 4">
    <name type="scientific">Asaccharospora irregularis DSM 2635</name>
    <dbReference type="NCBI Taxonomy" id="1121321"/>
    <lineage>
        <taxon>Bacteria</taxon>
        <taxon>Bacillati</taxon>
        <taxon>Bacillota</taxon>
        <taxon>Clostridia</taxon>
        <taxon>Peptostreptococcales</taxon>
        <taxon>Peptostreptococcaceae</taxon>
        <taxon>Asaccharospora</taxon>
    </lineage>
</organism>
<sequence>MIKKIATVLSLILTISISSSSVIYAEVANKELLEGSMAEISRDLNKRVFKSSKEAILINEKSIVDSISATPLAYAKDAPILVTKSERIGRVTRNYIKELGVEKITIVGGLDAVSKDIERSLEKMDIKVNRIRGKDRYDTSLKIAREIYRTTGFDKAFLMSSNAGLENAVSIYSYAARNSMPIIWAQDENFSYQLDFLKRKKLDKVYTIGDSEKFISDVENTLDNYERIKEINKSDTNIDLINKFYDRDETKKIYTANVEFGKRSDSNEYISLGVVSAKEDIPIMVCNDKLTYRQEKFIKNNNIDDITEVGFEIGEYSFVNALLTKTFISSLMLIILLVIITFRAFRYQV</sequence>
<keyword evidence="1" id="KW-0812">Transmembrane</keyword>
<dbReference type="InterPro" id="IPR051922">
    <property type="entry name" value="Bact_Sporulation_Assoc"/>
</dbReference>
<accession>A0A1M5PTX4</accession>
<dbReference type="PANTHER" id="PTHR30032">
    <property type="entry name" value="N-ACETYLMURAMOYL-L-ALANINE AMIDASE-RELATED"/>
    <property type="match status" value="1"/>
</dbReference>
<evidence type="ECO:0000256" key="2">
    <source>
        <dbReference type="SAM" id="SignalP"/>
    </source>
</evidence>
<dbReference type="Pfam" id="PF04122">
    <property type="entry name" value="CW_binding_2"/>
    <property type="match status" value="2"/>
</dbReference>
<gene>
    <name evidence="3" type="ORF">SAMN04488530_1169</name>
</gene>
<dbReference type="InterPro" id="IPR007253">
    <property type="entry name" value="Cell_wall-bd_2"/>
</dbReference>
<evidence type="ECO:0000313" key="3">
    <source>
        <dbReference type="EMBL" id="SHH05016.1"/>
    </source>
</evidence>
<protein>
    <submittedName>
        <fullName evidence="3">Putative cell wall binding repeat 2</fullName>
    </submittedName>
</protein>
<feature type="chain" id="PRO_5013268553" evidence="2">
    <location>
        <begin position="26"/>
        <end position="349"/>
    </location>
</feature>
<dbReference type="RefSeq" id="WP_073126191.1">
    <property type="nucleotide sequence ID" value="NZ_BAABCH010000097.1"/>
</dbReference>
<keyword evidence="1" id="KW-1133">Transmembrane helix</keyword>
<dbReference type="AlphaFoldDB" id="A0A1M5PTX4"/>
<keyword evidence="2" id="KW-0732">Signal</keyword>
<dbReference type="Gene3D" id="3.40.50.12090">
    <property type="match status" value="1"/>
</dbReference>
<dbReference type="Proteomes" id="UP000243255">
    <property type="component" value="Unassembled WGS sequence"/>
</dbReference>
<dbReference type="OrthoDB" id="1744836at2"/>
<proteinExistence type="predicted"/>
<dbReference type="PANTHER" id="PTHR30032:SF8">
    <property type="entry name" value="GERMINATION-SPECIFIC N-ACETYLMURAMOYL-L-ALANINE AMIDASE"/>
    <property type="match status" value="1"/>
</dbReference>
<keyword evidence="1" id="KW-0472">Membrane</keyword>